<feature type="chain" id="PRO_5045110714" evidence="6">
    <location>
        <begin position="23"/>
        <end position="643"/>
    </location>
</feature>
<feature type="transmembrane region" description="Helical" evidence="5">
    <location>
        <begin position="12"/>
        <end position="31"/>
    </location>
</feature>
<dbReference type="PANTHER" id="PTHR32089:SF120">
    <property type="entry name" value="METHYL-ACCEPTING CHEMOTAXIS PROTEIN TLPQ"/>
    <property type="match status" value="1"/>
</dbReference>
<organism evidence="9 10">
    <name type="scientific">Vibrio pelagius</name>
    <dbReference type="NCBI Taxonomy" id="28169"/>
    <lineage>
        <taxon>Bacteria</taxon>
        <taxon>Pseudomonadati</taxon>
        <taxon>Pseudomonadota</taxon>
        <taxon>Gammaproteobacteria</taxon>
        <taxon>Vibrionales</taxon>
        <taxon>Vibrionaceae</taxon>
        <taxon>Vibrio</taxon>
    </lineage>
</organism>
<dbReference type="RefSeq" id="WP_255230319.1">
    <property type="nucleotide sequence ID" value="NZ_CP090614.1"/>
</dbReference>
<keyword evidence="5" id="KW-0472">Membrane</keyword>
<dbReference type="Pfam" id="PF00015">
    <property type="entry name" value="MCPsignal"/>
    <property type="match status" value="1"/>
</dbReference>
<accession>A0ABY5G2Y9</accession>
<evidence type="ECO:0000256" key="1">
    <source>
        <dbReference type="ARBA" id="ARBA00004370"/>
    </source>
</evidence>
<dbReference type="Gene3D" id="1.10.287.950">
    <property type="entry name" value="Methyl-accepting chemotaxis protein"/>
    <property type="match status" value="1"/>
</dbReference>
<evidence type="ECO:0000313" key="10">
    <source>
        <dbReference type="Proteomes" id="UP001059120"/>
    </source>
</evidence>
<dbReference type="Pfam" id="PF00672">
    <property type="entry name" value="HAMP"/>
    <property type="match status" value="1"/>
</dbReference>
<dbReference type="Proteomes" id="UP001059120">
    <property type="component" value="Chromosome 1"/>
</dbReference>
<reference evidence="9" key="1">
    <citation type="submission" date="2022-01" db="EMBL/GenBank/DDBJ databases">
        <title>Alginate degradation mechanism of Vibrio pelagius WXL662.</title>
        <authorList>
            <person name="He X."/>
        </authorList>
    </citation>
    <scope>NUCLEOTIDE SEQUENCE</scope>
    <source>
        <strain evidence="9">WXL662</strain>
    </source>
</reference>
<dbReference type="PROSITE" id="PS50111">
    <property type="entry name" value="CHEMOTAXIS_TRANSDUC_2"/>
    <property type="match status" value="1"/>
</dbReference>
<keyword evidence="2 4" id="KW-0807">Transducer</keyword>
<proteinExistence type="inferred from homology"/>
<feature type="transmembrane region" description="Helical" evidence="5">
    <location>
        <begin position="289"/>
        <end position="311"/>
    </location>
</feature>
<keyword evidence="10" id="KW-1185">Reference proteome</keyword>
<evidence type="ECO:0000313" key="9">
    <source>
        <dbReference type="EMBL" id="UTT84361.1"/>
    </source>
</evidence>
<evidence type="ECO:0000259" key="7">
    <source>
        <dbReference type="PROSITE" id="PS50111"/>
    </source>
</evidence>
<dbReference type="EMBL" id="CP090614">
    <property type="protein sequence ID" value="UTT84361.1"/>
    <property type="molecule type" value="Genomic_DNA"/>
</dbReference>
<sequence length="643" mass="71777">MFNRIKKISHKFLLLIAINSLAAITIAIVSFNSMDDIQESFYSFNDLNHHAINASEIQETLLTARVNALTYRVSQEDTHVDKAILLINSTKLEMTNALGQMTDPKESAQSLAIIENLDQYKQLLMRANELSEIQGELADNLTMIDRETRQVINVLKKNSEHDLELFKATTRIESHYRETIQQSTEYLLSHDLEDYDRYKNSHSNLLDELDDFNKNFPDIEMPRLAALYGSMFEKMTEVKDIQRENNDVWNKGLNVTGAKIAEQLELISSHAFSLQKNHALQIQDEIDNAILWLVAIISVSMPVVFVLAHFISKSITRPVEFARNHTHRMASGELIQWYEIEGSDEISQMSASLRDMEAKFYNIVREITQCSELLASASEELSSINQQVLIGSQEQQLETEQVATAINEMSAAISEVASGASMASTEAESATQQADIGHDIMVNAMSKISSLVLQMGELSHEVSTLRVGTEEVSDVMEVIQTIAEQTNLLALNAAIEAARAGDQGRGFAVVADEVRQLAQQTQKAVEKIGEQISTLQKNTHQVVSSIDENQAMLADTVTQAELANDAFSTIKDQISQTNNLNTQIATATEEQSTTAEMINQSIIMVKDRVEQTVSMTNDNNQASSELAKMSVTLADNISFFRLK</sequence>
<dbReference type="CDD" id="cd11386">
    <property type="entry name" value="MCP_signal"/>
    <property type="match status" value="1"/>
</dbReference>
<feature type="domain" description="Methyl-accepting transducer" evidence="7">
    <location>
        <begin position="370"/>
        <end position="606"/>
    </location>
</feature>
<evidence type="ECO:0000256" key="4">
    <source>
        <dbReference type="PROSITE-ProRule" id="PRU00284"/>
    </source>
</evidence>
<dbReference type="SMART" id="SM00283">
    <property type="entry name" value="MA"/>
    <property type="match status" value="1"/>
</dbReference>
<dbReference type="InterPro" id="IPR003660">
    <property type="entry name" value="HAMP_dom"/>
</dbReference>
<dbReference type="PANTHER" id="PTHR32089">
    <property type="entry name" value="METHYL-ACCEPTING CHEMOTAXIS PROTEIN MCPB"/>
    <property type="match status" value="1"/>
</dbReference>
<evidence type="ECO:0000256" key="5">
    <source>
        <dbReference type="SAM" id="Phobius"/>
    </source>
</evidence>
<evidence type="ECO:0000256" key="3">
    <source>
        <dbReference type="ARBA" id="ARBA00029447"/>
    </source>
</evidence>
<keyword evidence="5" id="KW-0812">Transmembrane</keyword>
<dbReference type="CDD" id="cd06225">
    <property type="entry name" value="HAMP"/>
    <property type="match status" value="1"/>
</dbReference>
<dbReference type="SUPFAM" id="SSF58104">
    <property type="entry name" value="Methyl-accepting chemotaxis protein (MCP) signaling domain"/>
    <property type="match status" value="1"/>
</dbReference>
<gene>
    <name evidence="9" type="ORF">LZI70_11835</name>
</gene>
<comment type="subcellular location">
    <subcellularLocation>
        <location evidence="1">Membrane</location>
    </subcellularLocation>
</comment>
<dbReference type="PROSITE" id="PS50885">
    <property type="entry name" value="HAMP"/>
    <property type="match status" value="1"/>
</dbReference>
<evidence type="ECO:0000256" key="6">
    <source>
        <dbReference type="SAM" id="SignalP"/>
    </source>
</evidence>
<protein>
    <submittedName>
        <fullName evidence="9">HAMP domain-containing methyl-accepting chemotaxis protein</fullName>
    </submittedName>
</protein>
<feature type="signal peptide" evidence="6">
    <location>
        <begin position="1"/>
        <end position="22"/>
    </location>
</feature>
<evidence type="ECO:0000256" key="2">
    <source>
        <dbReference type="ARBA" id="ARBA00023224"/>
    </source>
</evidence>
<keyword evidence="5" id="KW-1133">Transmembrane helix</keyword>
<keyword evidence="6" id="KW-0732">Signal</keyword>
<comment type="similarity">
    <text evidence="3">Belongs to the methyl-accepting chemotaxis (MCP) protein family.</text>
</comment>
<dbReference type="InterPro" id="IPR004089">
    <property type="entry name" value="MCPsignal_dom"/>
</dbReference>
<name>A0ABY5G2Y9_VIBPE</name>
<feature type="domain" description="HAMP" evidence="8">
    <location>
        <begin position="313"/>
        <end position="365"/>
    </location>
</feature>
<evidence type="ECO:0000259" key="8">
    <source>
        <dbReference type="PROSITE" id="PS50885"/>
    </source>
</evidence>